<reference evidence="6 7" key="1">
    <citation type="submission" date="2024-06" db="EMBL/GenBank/DDBJ databases">
        <title>Complete genome of Phlyctema vagabunda strain 19-DSS-EL-015.</title>
        <authorList>
            <person name="Fiorenzani C."/>
        </authorList>
    </citation>
    <scope>NUCLEOTIDE SEQUENCE [LARGE SCALE GENOMIC DNA]</scope>
    <source>
        <strain evidence="6 7">19-DSS-EL-015</strain>
    </source>
</reference>
<dbReference type="InterPro" id="IPR029058">
    <property type="entry name" value="AB_hydrolase_fold"/>
</dbReference>
<evidence type="ECO:0000313" key="6">
    <source>
        <dbReference type="EMBL" id="KAL3418546.1"/>
    </source>
</evidence>
<evidence type="ECO:0000256" key="2">
    <source>
        <dbReference type="ARBA" id="ARBA00022801"/>
    </source>
</evidence>
<dbReference type="PROSITE" id="PS00941">
    <property type="entry name" value="CARBOXYLESTERASE_B_2"/>
    <property type="match status" value="1"/>
</dbReference>
<accession>A0ABR4P5F8</accession>
<comment type="caution">
    <text evidence="6">The sequence shown here is derived from an EMBL/GenBank/DDBJ whole genome shotgun (WGS) entry which is preliminary data.</text>
</comment>
<dbReference type="InterPro" id="IPR002018">
    <property type="entry name" value="CarbesteraseB"/>
</dbReference>
<dbReference type="PROSITE" id="PS00122">
    <property type="entry name" value="CARBOXYLESTERASE_B_1"/>
    <property type="match status" value="1"/>
</dbReference>
<comment type="similarity">
    <text evidence="1 3">Belongs to the type-B carboxylesterase/lipase family.</text>
</comment>
<dbReference type="Pfam" id="PF00135">
    <property type="entry name" value="COesterase"/>
    <property type="match status" value="1"/>
</dbReference>
<evidence type="ECO:0000313" key="7">
    <source>
        <dbReference type="Proteomes" id="UP001629113"/>
    </source>
</evidence>
<organism evidence="6 7">
    <name type="scientific">Phlyctema vagabunda</name>
    <dbReference type="NCBI Taxonomy" id="108571"/>
    <lineage>
        <taxon>Eukaryota</taxon>
        <taxon>Fungi</taxon>
        <taxon>Dikarya</taxon>
        <taxon>Ascomycota</taxon>
        <taxon>Pezizomycotina</taxon>
        <taxon>Leotiomycetes</taxon>
        <taxon>Helotiales</taxon>
        <taxon>Dermateaceae</taxon>
        <taxon>Phlyctema</taxon>
    </lineage>
</organism>
<dbReference type="SUPFAM" id="SSF53474">
    <property type="entry name" value="alpha/beta-Hydrolases"/>
    <property type="match status" value="1"/>
</dbReference>
<protein>
    <recommendedName>
        <fullName evidence="3">Carboxylic ester hydrolase</fullName>
        <ecNumber evidence="3">3.1.1.-</ecNumber>
    </recommendedName>
</protein>
<feature type="region of interest" description="Disordered" evidence="4">
    <location>
        <begin position="1"/>
        <end position="25"/>
    </location>
</feature>
<dbReference type="InterPro" id="IPR019826">
    <property type="entry name" value="Carboxylesterase_B_AS"/>
</dbReference>
<evidence type="ECO:0000256" key="3">
    <source>
        <dbReference type="RuleBase" id="RU361235"/>
    </source>
</evidence>
<evidence type="ECO:0000256" key="4">
    <source>
        <dbReference type="SAM" id="MobiDB-lite"/>
    </source>
</evidence>
<dbReference type="EC" id="3.1.1.-" evidence="3"/>
<dbReference type="PANTHER" id="PTHR43142:SF8">
    <property type="entry name" value="CARBOXYLIC ESTER HYDROLASE"/>
    <property type="match status" value="1"/>
</dbReference>
<sequence length="543" mass="60604">MGATNSILGTARLPTSKGTLQGRSETDPISKKLVCTRYTRVPYALPPTGARRWQKPVPLPAEFSFTSEDGNAGDYTEFGNVCPQPIYKHGSVVLPNDKAAPPHVRNYSEDCLYLNIWVPAGEVPEGGWPVQAYIHGGWLQVGDAMQSNEHDPYHLIKDFPRIIVAVSYRLNVFGFLSSPALEAANFGFWDQRLALEWTFENISLFGGNPENISLGGLSAGAYSTIFQLHYDTYLPEEKRIIKRVFLYSNAVGVQPDPISSSASEEQFEDLCSRFSISSKLSDTDKIKALREVPDTKLADEILSLKKHTFRAGTDSEFISGSFLKSIYDGSFTSLLKKHNISIMLGEVANEEMLYRLVNPASSYETLISELNNYYPATMTEGLLNSGIYDIPARNEPSKDKWRDCFAGIVADCQVHATVRGFASTLLDGSDPLPLENVFRYRICWRAKGLDEWLDPSVGLCHAADVPIWTLSGTRAGYDDVDVGRVKEWLKPQMQFLEGKKVEWGTTSLREVRRFSSNGDIEIVGDDLWHRGLEVWNCIGKAQL</sequence>
<feature type="domain" description="Carboxylesterase type B" evidence="5">
    <location>
        <begin position="13"/>
        <end position="467"/>
    </location>
</feature>
<evidence type="ECO:0000256" key="1">
    <source>
        <dbReference type="ARBA" id="ARBA00005964"/>
    </source>
</evidence>
<keyword evidence="2 3" id="KW-0378">Hydrolase</keyword>
<dbReference type="PANTHER" id="PTHR43142">
    <property type="entry name" value="CARBOXYLIC ESTER HYDROLASE"/>
    <property type="match status" value="1"/>
</dbReference>
<dbReference type="InterPro" id="IPR019819">
    <property type="entry name" value="Carboxylesterase_B_CS"/>
</dbReference>
<dbReference type="EMBL" id="JBFCZG010000009">
    <property type="protein sequence ID" value="KAL3418546.1"/>
    <property type="molecule type" value="Genomic_DNA"/>
</dbReference>
<proteinExistence type="inferred from homology"/>
<evidence type="ECO:0000259" key="5">
    <source>
        <dbReference type="Pfam" id="PF00135"/>
    </source>
</evidence>
<name>A0ABR4P5F8_9HELO</name>
<dbReference type="Gene3D" id="3.40.50.1820">
    <property type="entry name" value="alpha/beta hydrolase"/>
    <property type="match status" value="1"/>
</dbReference>
<keyword evidence="7" id="KW-1185">Reference proteome</keyword>
<dbReference type="Proteomes" id="UP001629113">
    <property type="component" value="Unassembled WGS sequence"/>
</dbReference>
<gene>
    <name evidence="6" type="ORF">PVAG01_10262</name>
</gene>